<dbReference type="AlphaFoldDB" id="A0A3N1UNJ5"/>
<dbReference type="PANTHER" id="PTHR33284">
    <property type="entry name" value="RIBOSOMAL PROTEIN L25/GLN-TRNA SYNTHETASE, ANTI-CODON-BINDING DOMAIN-CONTAINING PROTEIN"/>
    <property type="match status" value="1"/>
</dbReference>
<dbReference type="InterPro" id="IPR029751">
    <property type="entry name" value="Ribosomal_L25_dom"/>
</dbReference>
<dbReference type="CDD" id="cd00495">
    <property type="entry name" value="Ribosomal_L25_TL5_CTC"/>
    <property type="match status" value="1"/>
</dbReference>
<evidence type="ECO:0000313" key="9">
    <source>
        <dbReference type="EMBL" id="ROQ90969.1"/>
    </source>
</evidence>
<dbReference type="Pfam" id="PF14693">
    <property type="entry name" value="Ribosomal_TL5_C"/>
    <property type="match status" value="1"/>
</dbReference>
<dbReference type="OrthoDB" id="9786489at2"/>
<dbReference type="HAMAP" id="MF_01334">
    <property type="entry name" value="Ribosomal_bL25_CTC"/>
    <property type="match status" value="1"/>
</dbReference>
<dbReference type="Gene3D" id="2.170.120.20">
    <property type="entry name" value="Ribosomal protein L25, beta domain"/>
    <property type="match status" value="1"/>
</dbReference>
<evidence type="ECO:0000256" key="3">
    <source>
        <dbReference type="ARBA" id="ARBA00022980"/>
    </source>
</evidence>
<evidence type="ECO:0000256" key="6">
    <source>
        <dbReference type="SAM" id="MobiDB-lite"/>
    </source>
</evidence>
<feature type="domain" description="Large ribosomal subunit protein bL25 beta" evidence="8">
    <location>
        <begin position="106"/>
        <end position="187"/>
    </location>
</feature>
<evidence type="ECO:0000256" key="4">
    <source>
        <dbReference type="ARBA" id="ARBA00023274"/>
    </source>
</evidence>
<dbReference type="InterPro" id="IPR001021">
    <property type="entry name" value="Ribosomal_bL25_long"/>
</dbReference>
<name>A0A3N1UNJ5_9BACT</name>
<evidence type="ECO:0000256" key="1">
    <source>
        <dbReference type="ARBA" id="ARBA00022730"/>
    </source>
</evidence>
<comment type="similarity">
    <text evidence="5">Belongs to the bacterial ribosomal protein bL25 family. CTC subfamily.</text>
</comment>
<dbReference type="Gene3D" id="2.40.240.10">
    <property type="entry name" value="Ribosomal Protein L25, Chain P"/>
    <property type="match status" value="1"/>
</dbReference>
<feature type="region of interest" description="Disordered" evidence="6">
    <location>
        <begin position="186"/>
        <end position="209"/>
    </location>
</feature>
<dbReference type="GO" id="GO:0006412">
    <property type="term" value="P:translation"/>
    <property type="evidence" value="ECO:0007669"/>
    <property type="project" value="UniProtKB-UniRule"/>
</dbReference>
<keyword evidence="10" id="KW-1185">Reference proteome</keyword>
<organism evidence="9 10">
    <name type="scientific">Desulfosoma caldarium</name>
    <dbReference type="NCBI Taxonomy" id="610254"/>
    <lineage>
        <taxon>Bacteria</taxon>
        <taxon>Pseudomonadati</taxon>
        <taxon>Thermodesulfobacteriota</taxon>
        <taxon>Syntrophobacteria</taxon>
        <taxon>Syntrophobacterales</taxon>
        <taxon>Syntrophobacteraceae</taxon>
        <taxon>Desulfosoma</taxon>
    </lineage>
</organism>
<keyword evidence="3 5" id="KW-0689">Ribosomal protein</keyword>
<dbReference type="InterPro" id="IPR011035">
    <property type="entry name" value="Ribosomal_bL25/Gln-tRNA_synth"/>
</dbReference>
<dbReference type="InterPro" id="IPR020057">
    <property type="entry name" value="Ribosomal_bL25_b-dom"/>
</dbReference>
<dbReference type="GO" id="GO:0022625">
    <property type="term" value="C:cytosolic large ribosomal subunit"/>
    <property type="evidence" value="ECO:0007669"/>
    <property type="project" value="TreeGrafter"/>
</dbReference>
<dbReference type="RefSeq" id="WP_123290701.1">
    <property type="nucleotide sequence ID" value="NZ_RJVA01000013.1"/>
</dbReference>
<dbReference type="NCBIfam" id="TIGR00731">
    <property type="entry name" value="bL25_bact_ctc"/>
    <property type="match status" value="1"/>
</dbReference>
<dbReference type="InterPro" id="IPR020056">
    <property type="entry name" value="Rbsml_bL25/Gln-tRNA_synth_N"/>
</dbReference>
<dbReference type="NCBIfam" id="NF004612">
    <property type="entry name" value="PRK05943.1"/>
    <property type="match status" value="1"/>
</dbReference>
<dbReference type="InterPro" id="IPR020930">
    <property type="entry name" value="Ribosomal_uL5_bac-type"/>
</dbReference>
<dbReference type="Pfam" id="PF01386">
    <property type="entry name" value="Ribosomal_L25p"/>
    <property type="match status" value="1"/>
</dbReference>
<protein>
    <recommendedName>
        <fullName evidence="5">Large ribosomal subunit protein bL25</fullName>
    </recommendedName>
    <alternativeName>
        <fullName evidence="5">General stress protein CTC</fullName>
    </alternativeName>
</protein>
<dbReference type="NCBIfam" id="NF004139">
    <property type="entry name" value="PRK05618.4-2"/>
    <property type="match status" value="1"/>
</dbReference>
<dbReference type="SUPFAM" id="SSF50715">
    <property type="entry name" value="Ribosomal protein L25-like"/>
    <property type="match status" value="1"/>
</dbReference>
<feature type="compositionally biased region" description="Acidic residues" evidence="6">
    <location>
        <begin position="188"/>
        <end position="209"/>
    </location>
</feature>
<dbReference type="PANTHER" id="PTHR33284:SF1">
    <property type="entry name" value="RIBOSOMAL PROTEIN L25_GLN-TRNA SYNTHETASE, ANTI-CODON-BINDING DOMAIN-CONTAINING PROTEIN"/>
    <property type="match status" value="1"/>
</dbReference>
<accession>A0A3N1UNJ5</accession>
<feature type="domain" description="Large ribosomal subunit protein bL25 L25" evidence="7">
    <location>
        <begin position="6"/>
        <end position="97"/>
    </location>
</feature>
<gene>
    <name evidence="5" type="primary">rplY</name>
    <name evidence="5" type="synonym">ctc</name>
    <name evidence="9" type="ORF">EDC27_2241</name>
</gene>
<keyword evidence="4 5" id="KW-0687">Ribonucleoprotein</keyword>
<dbReference type="InterPro" id="IPR037121">
    <property type="entry name" value="Ribosomal_bL25_C"/>
</dbReference>
<evidence type="ECO:0000259" key="7">
    <source>
        <dbReference type="Pfam" id="PF01386"/>
    </source>
</evidence>
<evidence type="ECO:0000256" key="5">
    <source>
        <dbReference type="HAMAP-Rule" id="MF_01334"/>
    </source>
</evidence>
<evidence type="ECO:0000259" key="8">
    <source>
        <dbReference type="Pfam" id="PF14693"/>
    </source>
</evidence>
<dbReference type="GO" id="GO:0008097">
    <property type="term" value="F:5S rRNA binding"/>
    <property type="evidence" value="ECO:0007669"/>
    <property type="project" value="InterPro"/>
</dbReference>
<keyword evidence="2 5" id="KW-0694">RNA-binding</keyword>
<reference evidence="9 10" key="1">
    <citation type="submission" date="2018-11" db="EMBL/GenBank/DDBJ databases">
        <title>Genomic Encyclopedia of Type Strains, Phase IV (KMG-IV): sequencing the most valuable type-strain genomes for metagenomic binning, comparative biology and taxonomic classification.</title>
        <authorList>
            <person name="Goeker M."/>
        </authorList>
    </citation>
    <scope>NUCLEOTIDE SEQUENCE [LARGE SCALE GENOMIC DNA]</scope>
    <source>
        <strain evidence="9 10">DSM 22027</strain>
    </source>
</reference>
<comment type="subunit">
    <text evidence="5">Part of the 50S ribosomal subunit; part of the 5S rRNA/L5/L18/L25 subcomplex. Contacts the 5S rRNA. Binds to the 5S rRNA independently of L5 and L18.</text>
</comment>
<keyword evidence="1 5" id="KW-0699">rRNA-binding</keyword>
<dbReference type="EMBL" id="RJVA01000013">
    <property type="protein sequence ID" value="ROQ90969.1"/>
    <property type="molecule type" value="Genomic_DNA"/>
</dbReference>
<proteinExistence type="inferred from homology"/>
<sequence length="209" mass="23084">MAMLELSAKVRTQTGKGPARRLRQQEWIPAVCYGPKTSPLPLSVPLNQLLKCLKAMGEETRLIPLVVDDGAQRTTKKVLVREVQVHPYKRRIIHVDFHEVALDEPMTLDVPVELVGTPVGIAEGGVLNQVRYSLSVRCLPTEIPEKITLDVSHLRIGESLHISDIRGNYPFEILDDDSYTVVTVATPESEEAPEVSESPTEDGEGVTEA</sequence>
<evidence type="ECO:0000313" key="10">
    <source>
        <dbReference type="Proteomes" id="UP000276223"/>
    </source>
</evidence>
<comment type="function">
    <text evidence="5">This is one of the proteins that binds to the 5S RNA in the ribosome where it forms part of the central protuberance.</text>
</comment>
<dbReference type="Proteomes" id="UP000276223">
    <property type="component" value="Unassembled WGS sequence"/>
</dbReference>
<dbReference type="GO" id="GO:0003735">
    <property type="term" value="F:structural constituent of ribosome"/>
    <property type="evidence" value="ECO:0007669"/>
    <property type="project" value="InterPro"/>
</dbReference>
<evidence type="ECO:0000256" key="2">
    <source>
        <dbReference type="ARBA" id="ARBA00022884"/>
    </source>
</evidence>
<comment type="caution">
    <text evidence="9">The sequence shown here is derived from an EMBL/GenBank/DDBJ whole genome shotgun (WGS) entry which is preliminary data.</text>
</comment>